<name>A0A8E5MKT4_USTVR</name>
<evidence type="ECO:0000256" key="1">
    <source>
        <dbReference type="ARBA" id="ARBA00004123"/>
    </source>
</evidence>
<dbReference type="InterPro" id="IPR001138">
    <property type="entry name" value="Zn2Cys6_DnaBD"/>
</dbReference>
<feature type="region of interest" description="Disordered" evidence="3">
    <location>
        <begin position="127"/>
        <end position="216"/>
    </location>
</feature>
<dbReference type="GO" id="GO:0008270">
    <property type="term" value="F:zinc ion binding"/>
    <property type="evidence" value="ECO:0007669"/>
    <property type="project" value="InterPro"/>
</dbReference>
<organism evidence="5 6">
    <name type="scientific">Ustilaginoidea virens</name>
    <name type="common">Rice false smut fungus</name>
    <name type="synonym">Villosiclava virens</name>
    <dbReference type="NCBI Taxonomy" id="1159556"/>
    <lineage>
        <taxon>Eukaryota</taxon>
        <taxon>Fungi</taxon>
        <taxon>Dikarya</taxon>
        <taxon>Ascomycota</taxon>
        <taxon>Pezizomycotina</taxon>
        <taxon>Sordariomycetes</taxon>
        <taxon>Hypocreomycetidae</taxon>
        <taxon>Hypocreales</taxon>
        <taxon>Clavicipitaceae</taxon>
        <taxon>Ustilaginoidea</taxon>
    </lineage>
</organism>
<sequence length="620" mass="68712">MKDAPRKRTKAFTGCWTCRARRVKCDEDTPFCRRCLQLGIECQGYGLRLNWVHLKPSTILNQDEQEVEEGHRGGKAPRRSLVNLGVSDIPRLPSPEIDSTLVQIDEWHPGGEYRVLGGFSVFAIDPWPSRPPPMERPQSGSPSLSASPELAQAMKADSGRTSRRSSGPLVDTSTAGAEAQDAVPVAETLLSLGSSSTTHGGPSTPSNALADASRSRHASPRHLDLLRMPSGENRLIHHWLTFTSRKLVLIDEPHNPCRIMMLRMALRGLMSCSKESSANIAIFHALCASAASNLYELGGRANDRDRVLALNHEQQAIRHLRNNLAQADSHQDETFAMAIMACITADAISGTTQRWRTHVTGGLAYLSRLHARGLHEAVVGDFQKHMVSMAILCEIPVAQHLKSFLYDESSAESLEFTFPYYGVSRSFLRAYDYMNQLGRATDNMTPELERQLDAFQLQQYLDFPAPPPPPGGLLASPNQMQGLVLFHTAKVFYYARLVFFQRSIRRDGLDTVQSLVDLGMQELESIERIGRGELGNMMLWPVIVLGAECRSRGMQRRMTTWFEKQRKLGFRNVAVLEELVATVWAARAGGGGGGGGGGGDARNIDWRDVIVLPQFDVFRL</sequence>
<dbReference type="GO" id="GO:0045944">
    <property type="term" value="P:positive regulation of transcription by RNA polymerase II"/>
    <property type="evidence" value="ECO:0007669"/>
    <property type="project" value="TreeGrafter"/>
</dbReference>
<dbReference type="Gene3D" id="4.10.240.10">
    <property type="entry name" value="Zn(2)-C6 fungal-type DNA-binding domain"/>
    <property type="match status" value="1"/>
</dbReference>
<evidence type="ECO:0000313" key="6">
    <source>
        <dbReference type="Proteomes" id="UP000027002"/>
    </source>
</evidence>
<feature type="domain" description="Zn(2)-C6 fungal-type" evidence="4">
    <location>
        <begin position="14"/>
        <end position="42"/>
    </location>
</feature>
<dbReference type="PROSITE" id="PS50048">
    <property type="entry name" value="ZN2_CY6_FUNGAL_2"/>
    <property type="match status" value="1"/>
</dbReference>
<dbReference type="GO" id="GO:0000976">
    <property type="term" value="F:transcription cis-regulatory region binding"/>
    <property type="evidence" value="ECO:0007669"/>
    <property type="project" value="TreeGrafter"/>
</dbReference>
<dbReference type="PANTHER" id="PTHR37534:SF49">
    <property type="entry name" value="LYSINE BIOSYNTHESIS REGULATORY PROTEIN LYS14"/>
    <property type="match status" value="1"/>
</dbReference>
<dbReference type="PANTHER" id="PTHR37534">
    <property type="entry name" value="TRANSCRIPTIONAL ACTIVATOR PROTEIN UGA3"/>
    <property type="match status" value="1"/>
</dbReference>
<keyword evidence="2" id="KW-0539">Nucleus</keyword>
<reference evidence="5" key="1">
    <citation type="submission" date="2020-03" db="EMBL/GenBank/DDBJ databases">
        <title>A mixture of massive structural variations and highly conserved coding sequences in Ustilaginoidea virens genome.</title>
        <authorList>
            <person name="Zhang K."/>
            <person name="Zhao Z."/>
            <person name="Zhang Z."/>
            <person name="Li Y."/>
            <person name="Hsiang T."/>
            <person name="Sun W."/>
        </authorList>
    </citation>
    <scope>NUCLEOTIDE SEQUENCE</scope>
    <source>
        <strain evidence="5">UV-8b</strain>
    </source>
</reference>
<dbReference type="SUPFAM" id="SSF57701">
    <property type="entry name" value="Zn2/Cys6 DNA-binding domain"/>
    <property type="match status" value="1"/>
</dbReference>
<keyword evidence="6" id="KW-1185">Reference proteome</keyword>
<evidence type="ECO:0000256" key="2">
    <source>
        <dbReference type="ARBA" id="ARBA00023242"/>
    </source>
</evidence>
<dbReference type="RefSeq" id="XP_043001180.1">
    <property type="nucleotide sequence ID" value="XM_043145245.1"/>
</dbReference>
<comment type="subcellular location">
    <subcellularLocation>
        <location evidence="1">Nucleus</location>
    </subcellularLocation>
</comment>
<dbReference type="Pfam" id="PF00172">
    <property type="entry name" value="Zn_clus"/>
    <property type="match status" value="1"/>
</dbReference>
<dbReference type="GO" id="GO:0000981">
    <property type="term" value="F:DNA-binding transcription factor activity, RNA polymerase II-specific"/>
    <property type="evidence" value="ECO:0007669"/>
    <property type="project" value="InterPro"/>
</dbReference>
<dbReference type="InterPro" id="IPR036864">
    <property type="entry name" value="Zn2-C6_fun-type_DNA-bd_sf"/>
</dbReference>
<proteinExistence type="predicted"/>
<dbReference type="SMART" id="SM00066">
    <property type="entry name" value="GAL4"/>
    <property type="match status" value="1"/>
</dbReference>
<evidence type="ECO:0000259" key="4">
    <source>
        <dbReference type="PROSITE" id="PS50048"/>
    </source>
</evidence>
<feature type="compositionally biased region" description="Low complexity" evidence="3">
    <location>
        <begin position="188"/>
        <end position="206"/>
    </location>
</feature>
<dbReference type="CDD" id="cd00067">
    <property type="entry name" value="GAL4"/>
    <property type="match status" value="1"/>
</dbReference>
<accession>A0A8E5MKT4</accession>
<dbReference type="OrthoDB" id="3477330at2759"/>
<dbReference type="InterPro" id="IPR021858">
    <property type="entry name" value="Fun_TF"/>
</dbReference>
<dbReference type="EMBL" id="CP072759">
    <property type="protein sequence ID" value="QUC23507.1"/>
    <property type="molecule type" value="Genomic_DNA"/>
</dbReference>
<dbReference type="AlphaFoldDB" id="A0A8E5MKT4"/>
<dbReference type="PROSITE" id="PS00463">
    <property type="entry name" value="ZN2_CY6_FUNGAL_1"/>
    <property type="match status" value="1"/>
</dbReference>
<protein>
    <recommendedName>
        <fullName evidence="4">Zn(2)-C6 fungal-type domain-containing protein</fullName>
    </recommendedName>
</protein>
<dbReference type="Proteomes" id="UP000027002">
    <property type="component" value="Chromosome 7"/>
</dbReference>
<evidence type="ECO:0000313" key="5">
    <source>
        <dbReference type="EMBL" id="QUC23507.1"/>
    </source>
</evidence>
<dbReference type="GO" id="GO:0005634">
    <property type="term" value="C:nucleus"/>
    <property type="evidence" value="ECO:0007669"/>
    <property type="project" value="UniProtKB-SubCell"/>
</dbReference>
<dbReference type="GeneID" id="66068525"/>
<dbReference type="KEGG" id="uvi:66068525"/>
<gene>
    <name evidence="5" type="ORF">UV8b_07748</name>
</gene>
<evidence type="ECO:0000256" key="3">
    <source>
        <dbReference type="SAM" id="MobiDB-lite"/>
    </source>
</evidence>
<dbReference type="Pfam" id="PF11951">
    <property type="entry name" value="Fungal_trans_2"/>
    <property type="match status" value="1"/>
</dbReference>